<evidence type="ECO:0000256" key="1">
    <source>
        <dbReference type="SAM" id="MobiDB-lite"/>
    </source>
</evidence>
<name>A0A836C9L1_9STRA</name>
<keyword evidence="3" id="KW-1185">Reference proteome</keyword>
<dbReference type="Proteomes" id="UP000664859">
    <property type="component" value="Unassembled WGS sequence"/>
</dbReference>
<organism evidence="2 3">
    <name type="scientific">Tribonema minus</name>
    <dbReference type="NCBI Taxonomy" id="303371"/>
    <lineage>
        <taxon>Eukaryota</taxon>
        <taxon>Sar</taxon>
        <taxon>Stramenopiles</taxon>
        <taxon>Ochrophyta</taxon>
        <taxon>PX clade</taxon>
        <taxon>Xanthophyceae</taxon>
        <taxon>Tribonematales</taxon>
        <taxon>Tribonemataceae</taxon>
        <taxon>Tribonema</taxon>
    </lineage>
</organism>
<evidence type="ECO:0000313" key="2">
    <source>
        <dbReference type="EMBL" id="KAG5176411.1"/>
    </source>
</evidence>
<protein>
    <submittedName>
        <fullName evidence="2">Uncharacterized protein</fullName>
    </submittedName>
</protein>
<gene>
    <name evidence="2" type="ORF">JKP88DRAFT_242229</name>
</gene>
<sequence>MPVVGFFVNGVPVGSATPASRCSAYESAFHRLLVGLEMDGFDGFDGFDRLRTRRQSRQRRWQHSSRGMSLQPGRAGRGSGNCSIGSTCAICRTYANDCGSSSSKGHNGGGFSSGQHNLAGGRTLSGTRALCGNDGTRAIGCCGSGGAHGAANKSMHSLGGGGSNVHARRNGCTSFAAGTCANCDACSTASGYSSSCKRHNRAGTGRPLQQRQRRLQCGVISDMHCQGGGGSGVHCGGGGQRDCHTSCRAGSSSSRCTISGGSGGACSAICYRGSGDCCGAGNSGAGHTSKGGGASGKGTHVIRGMCTIGGTCAIRCCSISSKVQGSGGGQCAFPGGKTGAHRDALVEGGDMRAIGRFSSSGDRGGGSGDTCSPVGSDSDVHVGGGNGVRRAIGCRDSSCGNAFLFGSRSRWSMRDARRGDSGACAASCCCSSGGCRVGGNSSESLTSNDGSACGEGNAVCARDELTANEDIVGAAMAGRVY</sequence>
<accession>A0A836C9L1</accession>
<dbReference type="EMBL" id="JAFCMP010000536">
    <property type="protein sequence ID" value="KAG5176411.1"/>
    <property type="molecule type" value="Genomic_DNA"/>
</dbReference>
<evidence type="ECO:0000313" key="3">
    <source>
        <dbReference type="Proteomes" id="UP000664859"/>
    </source>
</evidence>
<comment type="caution">
    <text evidence="2">The sequence shown here is derived from an EMBL/GenBank/DDBJ whole genome shotgun (WGS) entry which is preliminary data.</text>
</comment>
<dbReference type="AlphaFoldDB" id="A0A836C9L1"/>
<proteinExistence type="predicted"/>
<feature type="region of interest" description="Disordered" evidence="1">
    <location>
        <begin position="55"/>
        <end position="77"/>
    </location>
</feature>
<reference evidence="2" key="1">
    <citation type="submission" date="2021-02" db="EMBL/GenBank/DDBJ databases">
        <title>First Annotated Genome of the Yellow-green Alga Tribonema minus.</title>
        <authorList>
            <person name="Mahan K.M."/>
        </authorList>
    </citation>
    <scope>NUCLEOTIDE SEQUENCE</scope>
    <source>
        <strain evidence="2">UTEX B ZZ1240</strain>
    </source>
</reference>